<evidence type="ECO:0000313" key="3">
    <source>
        <dbReference type="Proteomes" id="UP000300142"/>
    </source>
</evidence>
<feature type="domain" description="VWFA" evidence="1">
    <location>
        <begin position="42"/>
        <end position="220"/>
    </location>
</feature>
<keyword evidence="3" id="KW-1185">Reference proteome</keyword>
<dbReference type="CDD" id="cd00198">
    <property type="entry name" value="vWFA"/>
    <property type="match status" value="1"/>
</dbReference>
<reference evidence="3" key="1">
    <citation type="submission" date="2019-02" db="EMBL/GenBank/DDBJ databases">
        <title>Draft genome sequence of Sphaerospermopsis reniformis NIES-1949.</title>
        <authorList>
            <person name="Yamaguchi H."/>
            <person name="Suzuki S."/>
            <person name="Kawachi M."/>
        </authorList>
    </citation>
    <scope>NUCLEOTIDE SEQUENCE [LARGE SCALE GENOMIC DNA]</scope>
    <source>
        <strain evidence="3">NIES-1949</strain>
    </source>
</reference>
<dbReference type="Gene3D" id="3.40.50.410">
    <property type="entry name" value="von Willebrand factor, type A domain"/>
    <property type="match status" value="1"/>
</dbReference>
<comment type="caution">
    <text evidence="2">The sequence shown here is derived from an EMBL/GenBank/DDBJ whole genome shotgun (WGS) entry which is preliminary data.</text>
</comment>
<accession>A0A479ZV52</accession>
<dbReference type="RefSeq" id="WP_137666074.1">
    <property type="nucleotide sequence ID" value="NZ_BJCE01000004.1"/>
</dbReference>
<dbReference type="SUPFAM" id="SSF53300">
    <property type="entry name" value="vWA-like"/>
    <property type="match status" value="1"/>
</dbReference>
<name>A0A479ZV52_9CYAN</name>
<protein>
    <recommendedName>
        <fullName evidence="1">VWFA domain-containing protein</fullName>
    </recommendedName>
</protein>
<sequence>MTSQKTKFAVYNLAGKEKAFYLTEKVKLEIKPDAIPKKMIAHSIMIVDRSGSMYYDIEALKETLIKLLTLDEYSNSELVVTLISYSSKGDLTCHFQRVPIQEVMQPDSDYIADIKAIRATYLTCISQSLKLANELIHPDELTAITLHSDGYANDSSFNSESKAIEGICNDLKNKEVFVNTIAYSCSSDFKFLAKIANSVSGVCIQAGNIKEVYDALYNTVNVLKEATGIVIEETLASDYSYQVFFSPTAEKIHGTNQTLKVFGLKPEDEAYIYKYKQITKAAYEQLTDVLVAQNDPSVYIFAKANLADGNLNTAKYALASTFNATLTARHAKALTNEDIADFTKDLEIAIFYPHVLAEHEILDYVKVNDKISILALIDILSKHHQHIIINLKHLKETYQRKGIKRVNGTRGENGELIKPWLEIEYIEPGDYVQMGTFDINRNTATINMLLTQKVKLVKAEDKTPITEVAGVLLNDLTTFNNYTIVSDGEINVKTLKVKISSKKAFDELQAVGVIDREEFDFQKEYTLQLADLPLVSFEGNYSSVEGLFTQLAEIKTLMSILSAHLREESDVFIPAQIEELKKHYLSKSLYLNFPTTNEYTDLKAALSDGTVDSRVSYKIDIGSLEIVNFNKLSSANQFLDKRYEVYDSETGEIFKKPTFELAFQENIAFRSKAVASRNKFTKADDLMKAVFDDFLGIETTGKFAEILNLVGAGILALLLQAKHAGTPVDKQEIIDAMTTAKQKLESYTEKVYREKISPLVFYIGATGLLPDDMNTQAMTADEISSKYPDLQFSKSEQEGTFFVVGDTVISVYAENEYYSKKPVSVS</sequence>
<dbReference type="InterPro" id="IPR002035">
    <property type="entry name" value="VWF_A"/>
</dbReference>
<evidence type="ECO:0000313" key="2">
    <source>
        <dbReference type="EMBL" id="GCL35138.1"/>
    </source>
</evidence>
<proteinExistence type="predicted"/>
<dbReference type="PROSITE" id="PS50234">
    <property type="entry name" value="VWFA"/>
    <property type="match status" value="1"/>
</dbReference>
<organism evidence="2 3">
    <name type="scientific">Sphaerospermopsis reniformis</name>
    <dbReference type="NCBI Taxonomy" id="531300"/>
    <lineage>
        <taxon>Bacteria</taxon>
        <taxon>Bacillati</taxon>
        <taxon>Cyanobacteriota</taxon>
        <taxon>Cyanophyceae</taxon>
        <taxon>Nostocales</taxon>
        <taxon>Aphanizomenonaceae</taxon>
        <taxon>Sphaerospermopsis</taxon>
    </lineage>
</organism>
<dbReference type="EMBL" id="BJCE01000004">
    <property type="protein sequence ID" value="GCL35138.1"/>
    <property type="molecule type" value="Genomic_DNA"/>
</dbReference>
<evidence type="ECO:0000259" key="1">
    <source>
        <dbReference type="PROSITE" id="PS50234"/>
    </source>
</evidence>
<gene>
    <name evidence="2" type="ORF">SR1949_02300</name>
</gene>
<dbReference type="InterPro" id="IPR036465">
    <property type="entry name" value="vWFA_dom_sf"/>
</dbReference>
<dbReference type="Proteomes" id="UP000300142">
    <property type="component" value="Unassembled WGS sequence"/>
</dbReference>
<dbReference type="AlphaFoldDB" id="A0A479ZV52"/>